<dbReference type="InterPro" id="IPR001138">
    <property type="entry name" value="Zn2Cys6_DnaBD"/>
</dbReference>
<protein>
    <recommendedName>
        <fullName evidence="6">Zn(2)-C6 fungal-type domain-containing protein</fullName>
    </recommendedName>
</protein>
<proteinExistence type="predicted"/>
<keyword evidence="3" id="KW-0238">DNA-binding</keyword>
<evidence type="ECO:0000256" key="1">
    <source>
        <dbReference type="ARBA" id="ARBA00004123"/>
    </source>
</evidence>
<evidence type="ECO:0000259" key="6">
    <source>
        <dbReference type="PROSITE" id="PS50048"/>
    </source>
</evidence>
<dbReference type="PROSITE" id="PS00463">
    <property type="entry name" value="ZN2_CY6_FUNGAL_1"/>
    <property type="match status" value="1"/>
</dbReference>
<dbReference type="PANTHER" id="PTHR31001:SF90">
    <property type="entry name" value="CENTROMERE DNA-BINDING PROTEIN COMPLEX CBF3 SUBUNIT B"/>
    <property type="match status" value="1"/>
</dbReference>
<comment type="subcellular location">
    <subcellularLocation>
        <location evidence="1">Nucleus</location>
    </subcellularLocation>
</comment>
<evidence type="ECO:0000256" key="2">
    <source>
        <dbReference type="ARBA" id="ARBA00023015"/>
    </source>
</evidence>
<evidence type="ECO:0000313" key="8">
    <source>
        <dbReference type="Proteomes" id="UP001610446"/>
    </source>
</evidence>
<feature type="domain" description="Zn(2)-C6 fungal-type" evidence="6">
    <location>
        <begin position="15"/>
        <end position="46"/>
    </location>
</feature>
<keyword evidence="5" id="KW-0539">Nucleus</keyword>
<dbReference type="Pfam" id="PF00172">
    <property type="entry name" value="Zn_clus"/>
    <property type="match status" value="1"/>
</dbReference>
<gene>
    <name evidence="7" type="ORF">BJY01DRAFT_228576</name>
</gene>
<dbReference type="PROSITE" id="PS50048">
    <property type="entry name" value="ZN2_CY6_FUNGAL_2"/>
    <property type="match status" value="1"/>
</dbReference>
<name>A0ABR4IKP8_9EURO</name>
<organism evidence="7 8">
    <name type="scientific">Aspergillus pseudoustus</name>
    <dbReference type="NCBI Taxonomy" id="1810923"/>
    <lineage>
        <taxon>Eukaryota</taxon>
        <taxon>Fungi</taxon>
        <taxon>Dikarya</taxon>
        <taxon>Ascomycota</taxon>
        <taxon>Pezizomycotina</taxon>
        <taxon>Eurotiomycetes</taxon>
        <taxon>Eurotiomycetidae</taxon>
        <taxon>Eurotiales</taxon>
        <taxon>Aspergillaceae</taxon>
        <taxon>Aspergillus</taxon>
        <taxon>Aspergillus subgen. Nidulantes</taxon>
    </lineage>
</organism>
<keyword evidence="4" id="KW-0804">Transcription</keyword>
<dbReference type="EMBL" id="JBFXLU010000369">
    <property type="protein sequence ID" value="KAL2828334.1"/>
    <property type="molecule type" value="Genomic_DNA"/>
</dbReference>
<dbReference type="InterPro" id="IPR036864">
    <property type="entry name" value="Zn2-C6_fun-type_DNA-bd_sf"/>
</dbReference>
<evidence type="ECO:0000313" key="7">
    <source>
        <dbReference type="EMBL" id="KAL2828334.1"/>
    </source>
</evidence>
<evidence type="ECO:0000256" key="5">
    <source>
        <dbReference type="ARBA" id="ARBA00023242"/>
    </source>
</evidence>
<evidence type="ECO:0000256" key="4">
    <source>
        <dbReference type="ARBA" id="ARBA00023163"/>
    </source>
</evidence>
<comment type="caution">
    <text evidence="7">The sequence shown here is derived from an EMBL/GenBank/DDBJ whole genome shotgun (WGS) entry which is preliminary data.</text>
</comment>
<dbReference type="SMART" id="SM00066">
    <property type="entry name" value="GAL4"/>
    <property type="match status" value="1"/>
</dbReference>
<dbReference type="InterPro" id="IPR050613">
    <property type="entry name" value="Sec_Metabolite_Reg"/>
</dbReference>
<sequence>MSESSIRKSQRRSYSCMTCKRRKVKCDRKLPCNQCLSRGLAHDCQREIVCVKGQITE</sequence>
<keyword evidence="2" id="KW-0805">Transcription regulation</keyword>
<reference evidence="7 8" key="1">
    <citation type="submission" date="2024-07" db="EMBL/GenBank/DDBJ databases">
        <title>Section-level genome sequencing and comparative genomics of Aspergillus sections Usti and Cavernicolus.</title>
        <authorList>
            <consortium name="Lawrence Berkeley National Laboratory"/>
            <person name="Nybo J.L."/>
            <person name="Vesth T.C."/>
            <person name="Theobald S."/>
            <person name="Frisvad J.C."/>
            <person name="Larsen T.O."/>
            <person name="Kjaerboelling I."/>
            <person name="Rothschild-Mancinelli K."/>
            <person name="Lyhne E.K."/>
            <person name="Kogle M.E."/>
            <person name="Barry K."/>
            <person name="Clum A."/>
            <person name="Na H."/>
            <person name="Ledsgaard L."/>
            <person name="Lin J."/>
            <person name="Lipzen A."/>
            <person name="Kuo A."/>
            <person name="Riley R."/>
            <person name="Mondo S."/>
            <person name="Labutti K."/>
            <person name="Haridas S."/>
            <person name="Pangalinan J."/>
            <person name="Salamov A.A."/>
            <person name="Simmons B.A."/>
            <person name="Magnuson J.K."/>
            <person name="Chen J."/>
            <person name="Drula E."/>
            <person name="Henrissat B."/>
            <person name="Wiebenga A."/>
            <person name="Lubbers R.J."/>
            <person name="Gomes A.C."/>
            <person name="Makela M.R."/>
            <person name="Stajich J."/>
            <person name="Grigoriev I.V."/>
            <person name="Mortensen U.H."/>
            <person name="De Vries R.P."/>
            <person name="Baker S.E."/>
            <person name="Andersen M.R."/>
        </authorList>
    </citation>
    <scope>NUCLEOTIDE SEQUENCE [LARGE SCALE GENOMIC DNA]</scope>
    <source>
        <strain evidence="7 8">CBS 123904</strain>
    </source>
</reference>
<keyword evidence="8" id="KW-1185">Reference proteome</keyword>
<dbReference type="Gene3D" id="4.10.240.10">
    <property type="entry name" value="Zn(2)-C6 fungal-type DNA-binding domain"/>
    <property type="match status" value="1"/>
</dbReference>
<dbReference type="SUPFAM" id="SSF57701">
    <property type="entry name" value="Zn2/Cys6 DNA-binding domain"/>
    <property type="match status" value="1"/>
</dbReference>
<dbReference type="Proteomes" id="UP001610446">
    <property type="component" value="Unassembled WGS sequence"/>
</dbReference>
<dbReference type="PANTHER" id="PTHR31001">
    <property type="entry name" value="UNCHARACTERIZED TRANSCRIPTIONAL REGULATORY PROTEIN"/>
    <property type="match status" value="1"/>
</dbReference>
<evidence type="ECO:0000256" key="3">
    <source>
        <dbReference type="ARBA" id="ARBA00023125"/>
    </source>
</evidence>
<accession>A0ABR4IKP8</accession>